<dbReference type="PIR" id="T01958">
    <property type="entry name" value="T01958"/>
</dbReference>
<reference evidence="1" key="1">
    <citation type="submission" date="1998-10" db="EMBL/GenBank/DDBJ databases">
        <title>The A. thaliana Genome Sequencing Project.</title>
        <authorList>
            <person name="WashU"/>
        </authorList>
    </citation>
    <scope>NUCLEOTIDE SEQUENCE</scope>
</reference>
<gene>
    <name evidence="1" type="primary">T5H22.1</name>
</gene>
<proteinExistence type="predicted"/>
<accession>O82609</accession>
<dbReference type="PROSITE" id="PS51257">
    <property type="entry name" value="PROKAR_LIPOPROTEIN"/>
    <property type="match status" value="1"/>
</dbReference>
<organism evidence="1">
    <name type="scientific">Arabidopsis thaliana</name>
    <name type="common">Mouse-ear cress</name>
    <dbReference type="NCBI Taxonomy" id="3702"/>
    <lineage>
        <taxon>Eukaryota</taxon>
        <taxon>Viridiplantae</taxon>
        <taxon>Streptophyta</taxon>
        <taxon>Embryophyta</taxon>
        <taxon>Tracheophyta</taxon>
        <taxon>Spermatophyta</taxon>
        <taxon>Magnoliopsida</taxon>
        <taxon>eudicotyledons</taxon>
        <taxon>Gunneridae</taxon>
        <taxon>Pentapetalae</taxon>
        <taxon>rosids</taxon>
        <taxon>malvids</taxon>
        <taxon>Brassicales</taxon>
        <taxon>Brassicaceae</taxon>
        <taxon>Camelineae</taxon>
        <taxon>Arabidopsis</taxon>
    </lineage>
</organism>
<reference evidence="1" key="3">
    <citation type="submission" date="1998-10" db="EMBL/GenBank/DDBJ databases">
        <authorList>
            <person name="Waterston R."/>
        </authorList>
    </citation>
    <scope>NUCLEOTIDE SEQUENCE</scope>
</reference>
<sequence>MVQKVLELLHAKKVLGTSSMGRELCSGSLTGACACLSLRKRDSKKEEVQEKEIERDMSIRDCFGMGG</sequence>
<evidence type="ECO:0000313" key="1">
    <source>
        <dbReference type="EMBL" id="AAC62799.1"/>
    </source>
</evidence>
<name>O82609_ARATH</name>
<protein>
    <submittedName>
        <fullName evidence="1">T5H22.1 protein</fullName>
    </submittedName>
</protein>
<dbReference type="EMBL" id="AF096372">
    <property type="protein sequence ID" value="AAC62799.1"/>
    <property type="molecule type" value="Genomic_DNA"/>
</dbReference>
<reference key="4">
    <citation type="journal article" date="1999" name="Nature">
        <title>Sequence and analysis of chromosome 4 of the plant Arabidopsis thaliana.</title>
        <authorList>
            <consortium name="EU"/>
            <consortium name="CSHL and WU Arabidopsis Sequencing Project"/>
            <person name="Mayer K."/>
            <person name="Schuller C."/>
            <person name="Wambutt R."/>
            <person name="Murphy G."/>
            <person name="Volckaert G."/>
            <person name="Pohl T."/>
            <person name="Dusterhoft A."/>
            <person name="Stiekema W."/>
            <person name="Entian K.D."/>
            <person name="Terryn N."/>
            <person name="Harris B."/>
            <person name="Ansorge W."/>
            <person name="Brandt P."/>
            <person name="Grivell L."/>
            <person name="Rieger M."/>
            <person name="Weichselgartner M."/>
            <person name="de Simone V."/>
            <person name="Obermaier B."/>
            <person name="Mache R."/>
            <person name="Muller M."/>
            <person name="Kreis M."/>
            <person name="Delseny M."/>
            <person name="Puigdomenech P."/>
            <person name="Watson M."/>
            <person name="Schmidtheini T."/>
            <person name="Reichert B."/>
            <person name="Portatelle D."/>
            <person name="Perez-Alonso M."/>
            <person name="Boutry M."/>
            <person name="Bancroft I."/>
            <person name="Vos P."/>
            <person name="Hoheisel J."/>
            <person name="Zimmermann W."/>
            <person name="Wedler H."/>
            <person name="Ridley P."/>
            <person name="Langham S.A."/>
            <person name="McCullagh B."/>
            <person name="Bilham L."/>
            <person name="Robben J."/>
            <person name="Van der Schueren J."/>
            <person name="Grymonprez B."/>
            <person name="Chuang Y.J."/>
            <person name="Vandenbussche F."/>
            <person name="Braeken M."/>
            <person name="Weltjens I."/>
            <person name="Voet M."/>
            <person name="Bastiaens I."/>
            <person name="Aert R."/>
            <person name="Defoor E."/>
            <person name="Weitzenegger T."/>
            <person name="Bothe G."/>
            <person name="Ramsperger U."/>
            <person name="Hilbert H."/>
            <person name="Braun M."/>
            <person name="Holzer E."/>
            <person name="Brandt A."/>
            <person name="Peters S."/>
            <person name="van Staveren M."/>
            <person name="Dirske W."/>
            <person name="Mooijman P."/>
            <person name="Klein Lankhorst R."/>
            <person name="Rose M."/>
            <person name="Hauf J."/>
            <person name="Kotter P."/>
            <person name="Berneiser S."/>
            <person name="Hempel S."/>
            <person name="Feldpausch M."/>
            <person name="Lamberth S."/>
            <person name="Van den Daele H."/>
            <person name="De Keyser A."/>
            <person name="Buysshaert C."/>
            <person name="Gielen J."/>
            <person name="Villarroel R."/>
            <person name="De Clercq R."/>
            <person name="Van Montagu M."/>
            <person name="Rogers J."/>
            <person name="Cronin A."/>
            <person name="Quail M."/>
            <person name="Bray-Allen S."/>
            <person name="Clark L."/>
            <person name="Doggett J."/>
            <person name="Hall S."/>
            <person name="Kay M."/>
            <person name="Lennard N."/>
            <person name="McLay K."/>
            <person name="Mayes R."/>
            <person name="Pettett A."/>
            <person name="Rajandream M.A."/>
            <person name="Lyne M."/>
            <person name="Benes V."/>
            <person name="Rechmann S."/>
            <person name="Borkova D."/>
            <person name="Blocker H."/>
            <person name="Scharfe M."/>
            <person name="Grimm M."/>
            <person name="Lohnert T.H."/>
            <person name="Dose S."/>
            <person name="de Haan M."/>
            <person name="Maarse A."/>
            <person name="Schafer M."/>
            <person name="Muller-Auer S."/>
            <person name="Gabel C."/>
            <person name="Fuchs M."/>
            <person name="Fartmann B."/>
            <person name="Granderath K."/>
            <person name="Dauner D."/>
            <person name="Herzl A."/>
            <person name="Neumann S."/>
            <person name="Argiriou A."/>
            <person name="Vitale D."/>
            <person name="Liguori R."/>
            <person name="Piravandi E."/>
            <person name="Massenet O."/>
            <person name="Quigley F."/>
            <person name="Clabauld G."/>
            <person name="Mundlein A."/>
            <person name="Felber R."/>
            <person name="Schnabl S."/>
            <person name="Hiller R."/>
            <person name="Schmidt W."/>
            <person name="Lecharny A."/>
            <person name="Aubourg S."/>
            <person name="Chefdor F."/>
            <person name="Cooke R."/>
            <person name="Berger C."/>
            <person name="Montfort A."/>
            <person name="Casacuberta E."/>
            <person name="Gibbons T."/>
            <person name="Weber N."/>
            <person name="Vandenbol M."/>
            <person name="Bargues M."/>
            <person name="Terol J."/>
            <person name="Torres A."/>
            <person name="Perez-Perez A."/>
            <person name="Purnelle B."/>
            <person name="Bent E."/>
            <person name="Johnson S."/>
            <person name="Tacon D."/>
            <person name="Jesse T."/>
            <person name="Heijnen L."/>
            <person name="Schwarz S."/>
            <person name="Scholler P."/>
            <person name="Heber S."/>
            <person name="Francs P."/>
            <person name="Bielke C."/>
            <person name="Frishman D."/>
            <person name="Haase D."/>
            <person name="Lemcke K."/>
            <person name="Mewes H.W."/>
            <person name="Stocker S."/>
            <person name="Zaccaria P."/>
            <person name="Bevan M."/>
            <person name="Wilson R.K."/>
            <person name="de la Bastide M."/>
            <person name="Habermann K."/>
            <person name="Parnell L."/>
            <person name="Dedhia N."/>
            <person name="Gnoj L."/>
            <person name="Schutz K."/>
            <person name="Huang E."/>
            <person name="Spiegel L."/>
            <person name="Sehkon M."/>
            <person name="Murray J."/>
            <person name="Sheet P."/>
            <person name="Cordes M."/>
            <person name="Abu-Threideh J."/>
            <person name="Stoneking T."/>
            <person name="Kalicki J."/>
            <person name="Graves T."/>
            <person name="Harmon G."/>
            <person name="Edwards J."/>
            <person name="Latreille P."/>
            <person name="Courtney L."/>
            <person name="Cloud J."/>
            <person name="Abbott A."/>
            <person name="Scott K."/>
            <person name="Johnson D."/>
            <person name="Minx P."/>
            <person name="Bentley D."/>
            <person name="Fulton B."/>
            <person name="Miller N."/>
            <person name="Greco T."/>
            <person name="Kemp K."/>
            <person name="Kramer J."/>
            <person name="Fulton L."/>
            <person name="Mardis E."/>
            <person name="Dante M."/>
            <person name="Pepin K."/>
            <person name="Hillier L."/>
            <person name="Nelson J."/>
            <person name="Spieth J."/>
            <person name="Ryan E."/>
            <person name="Andrews S."/>
            <person name="Geisel C."/>
            <person name="Layman D."/>
            <person name="Du H."/>
            <person name="Ali J."/>
            <person name="Berghoff A."/>
            <person name="Jones K."/>
            <person name="Drone K."/>
            <person name="Cotton M."/>
            <person name="Joshu C."/>
            <person name="Antonoiu B."/>
            <person name="Zidanic M."/>
            <person name="Strong C."/>
            <person name="Sun H."/>
            <person name="Lamar B."/>
            <person name="Yordan C."/>
            <person name="Ma P."/>
            <person name="Zhong J."/>
            <person name="Preston R."/>
            <person name="Vil D."/>
            <person name="Shekher M."/>
            <person name="Matero A."/>
            <person name="Shah R."/>
            <person name="Swaby I.K."/>
            <person name="O'Shaughnessy A."/>
            <person name="Rodriguez M."/>
            <person name="Hoffmann J."/>
            <person name="Till S."/>
            <person name="Granat S."/>
            <person name="Shohdy N."/>
            <person name="Hasegawa A."/>
            <person name="Hameed A."/>
            <person name="Lodhi M."/>
            <person name="Johnson A."/>
            <person name="Chen E."/>
            <person name="Marra M."/>
            <person name="Martienssen R."/>
            <person name="McCombie W.R."/>
        </authorList>
    </citation>
    <scope>NUCLEOTIDE SEQUENCE [LARGE SCALE GENOMIC DNA]</scope>
    <source>
        <strain>cv. Columbia</strain>
    </source>
</reference>
<dbReference type="AlphaFoldDB" id="O82609"/>
<reference evidence="1" key="2">
    <citation type="submission" date="1998-10" db="EMBL/GenBank/DDBJ databases">
        <title>The sequence of A. thaliana T5H22.</title>
        <authorList>
            <person name="Graves T."/>
            <person name="Harmon G."/>
            <person name="Duckels G."/>
        </authorList>
    </citation>
    <scope>NUCLEOTIDE SEQUENCE</scope>
</reference>